<evidence type="ECO:0000256" key="1">
    <source>
        <dbReference type="ARBA" id="ARBA00009670"/>
    </source>
</evidence>
<dbReference type="GO" id="GO:0005524">
    <property type="term" value="F:ATP binding"/>
    <property type="evidence" value="ECO:0007669"/>
    <property type="project" value="InterPro"/>
</dbReference>
<name>L1IPB2_GUITC</name>
<evidence type="ECO:0000313" key="5">
    <source>
        <dbReference type="Proteomes" id="UP000011087"/>
    </source>
</evidence>
<dbReference type="HOGENOM" id="CLU_341146_0_0_1"/>
<evidence type="ECO:0000313" key="3">
    <source>
        <dbReference type="EMBL" id="EKX38103.1"/>
    </source>
</evidence>
<reference evidence="4" key="3">
    <citation type="submission" date="2016-03" db="UniProtKB">
        <authorList>
            <consortium name="EnsemblProtists"/>
        </authorList>
    </citation>
    <scope>IDENTIFICATION</scope>
</reference>
<feature type="domain" description="Protein kinase" evidence="2">
    <location>
        <begin position="156"/>
        <end position="570"/>
    </location>
</feature>
<dbReference type="OrthoDB" id="427480at2759"/>
<dbReference type="InterPro" id="IPR004147">
    <property type="entry name" value="ABC1_dom"/>
</dbReference>
<dbReference type="KEGG" id="gtt:GUITHDRAFT_77443"/>
<dbReference type="PROSITE" id="PS50011">
    <property type="entry name" value="PROTEIN_KINASE_DOM"/>
    <property type="match status" value="1"/>
</dbReference>
<dbReference type="EMBL" id="JH993051">
    <property type="protein sequence ID" value="EKX38103.1"/>
    <property type="molecule type" value="Genomic_DNA"/>
</dbReference>
<dbReference type="InterPro" id="IPR000719">
    <property type="entry name" value="Prot_kinase_dom"/>
</dbReference>
<comment type="similarity">
    <text evidence="1">Belongs to the protein kinase superfamily. ADCK protein kinase family.</text>
</comment>
<gene>
    <name evidence="3" type="ORF">GUITHDRAFT_77443</name>
</gene>
<accession>L1IPB2</accession>
<sequence length="749" mass="82958">MRKLEAPDVDKTYIVKDKERQGAVDEEGLPIVYDKELIEAYWRKQDGALQKRWREFLSVSVPFLTKMITMLVRGGVDELKKNEVDLAREARQNLEKLGPTYIKAGQMMSVRPDVLPQPVLDELAYLQDSVKPFDTKVAVEMIEQELKAPLGKYFSEISEKPVAAASLAQVYKAKLVTGETVAVKVQRPDVLSVVSKDLYVLRRAAEVYQGLMDRFAPQQRTNYLDFMNECANQKKLKGLLEEQMVEGMYVPEVYEELCTRRLLVTEWVDGVKLSECSPEEIREVIGIGQESFLTQLLQVGFFHSDPHPGNIIRMSDESKGKIALIDFGLVACLQQEDMDQIVNAIIHLANKDYPALVDDFISLGILPPDCDRPKVIPLMDKALSPYRMYGMDGSSGAAIGGFQAMTQDALTVLNDIPFTIPPYFALIARAVVTLEGVALIGDPSYGLVMEAYPFVARKLLREDRPEVQRALQEVLYAGGGLKTSRLSVLLNGALGVVARTQGGAFIDFDSIPEEGVPLEEAIKYLLSDKARSLRNILADEVENAADVLLRQSLRKGFSAFLNNLPRPPFISSFLPSPETVPTMFLLPTASGTPQPVLRPPQELLEVVAPKLTREEELYAISLVDLIKSALGEDAATLVAGDALVDPRAASRLLLSVVSTGKLPGWSSLPAPLADALKQLLTVLNGGSVRREEEESQESSAGGWQTNLQEVLGTLEKLEEKERQELNDVVQGTGSRLWQRMLNRLETLSS</sequence>
<dbReference type="OMA" id="CPKDEIR"/>
<dbReference type="PaxDb" id="55529-EKX38103"/>
<dbReference type="Proteomes" id="UP000011087">
    <property type="component" value="Unassembled WGS sequence"/>
</dbReference>
<dbReference type="AlphaFoldDB" id="L1IPB2"/>
<dbReference type="InterPro" id="IPR050154">
    <property type="entry name" value="UbiB_kinase"/>
</dbReference>
<reference evidence="5" key="2">
    <citation type="submission" date="2012-11" db="EMBL/GenBank/DDBJ databases">
        <authorList>
            <person name="Kuo A."/>
            <person name="Curtis B.A."/>
            <person name="Tanifuji G."/>
            <person name="Burki F."/>
            <person name="Gruber A."/>
            <person name="Irimia M."/>
            <person name="Maruyama S."/>
            <person name="Arias M.C."/>
            <person name="Ball S.G."/>
            <person name="Gile G.H."/>
            <person name="Hirakawa Y."/>
            <person name="Hopkins J.F."/>
            <person name="Rensing S.A."/>
            <person name="Schmutz J."/>
            <person name="Symeonidi A."/>
            <person name="Elias M."/>
            <person name="Eveleigh R.J."/>
            <person name="Herman E.K."/>
            <person name="Klute M.J."/>
            <person name="Nakayama T."/>
            <person name="Obornik M."/>
            <person name="Reyes-Prieto A."/>
            <person name="Armbrust E.V."/>
            <person name="Aves S.J."/>
            <person name="Beiko R.G."/>
            <person name="Coutinho P."/>
            <person name="Dacks J.B."/>
            <person name="Durnford D.G."/>
            <person name="Fast N.M."/>
            <person name="Green B.R."/>
            <person name="Grisdale C."/>
            <person name="Hempe F."/>
            <person name="Henrissat B."/>
            <person name="Hoppner M.P."/>
            <person name="Ishida K.-I."/>
            <person name="Kim E."/>
            <person name="Koreny L."/>
            <person name="Kroth P.G."/>
            <person name="Liu Y."/>
            <person name="Malik S.-B."/>
            <person name="Maier U.G."/>
            <person name="McRose D."/>
            <person name="Mock T."/>
            <person name="Neilson J.A."/>
            <person name="Onodera N.T."/>
            <person name="Poole A.M."/>
            <person name="Pritham E.J."/>
            <person name="Richards T.A."/>
            <person name="Rocap G."/>
            <person name="Roy S.W."/>
            <person name="Sarai C."/>
            <person name="Schaack S."/>
            <person name="Shirato S."/>
            <person name="Slamovits C.H."/>
            <person name="Spencer D.F."/>
            <person name="Suzuki S."/>
            <person name="Worden A.Z."/>
            <person name="Zauner S."/>
            <person name="Barry K."/>
            <person name="Bell C."/>
            <person name="Bharti A.K."/>
            <person name="Crow J.A."/>
            <person name="Grimwood J."/>
            <person name="Kramer R."/>
            <person name="Lindquist E."/>
            <person name="Lucas S."/>
            <person name="Salamov A."/>
            <person name="McFadden G.I."/>
            <person name="Lane C.E."/>
            <person name="Keeling P.J."/>
            <person name="Gray M.W."/>
            <person name="Grigoriev I.V."/>
            <person name="Archibald J.M."/>
        </authorList>
    </citation>
    <scope>NUCLEOTIDE SEQUENCE</scope>
    <source>
        <strain evidence="5">CCMP2712</strain>
    </source>
</reference>
<reference evidence="3 5" key="1">
    <citation type="journal article" date="2012" name="Nature">
        <title>Algal genomes reveal evolutionary mosaicism and the fate of nucleomorphs.</title>
        <authorList>
            <consortium name="DOE Joint Genome Institute"/>
            <person name="Curtis B.A."/>
            <person name="Tanifuji G."/>
            <person name="Burki F."/>
            <person name="Gruber A."/>
            <person name="Irimia M."/>
            <person name="Maruyama S."/>
            <person name="Arias M.C."/>
            <person name="Ball S.G."/>
            <person name="Gile G.H."/>
            <person name="Hirakawa Y."/>
            <person name="Hopkins J.F."/>
            <person name="Kuo A."/>
            <person name="Rensing S.A."/>
            <person name="Schmutz J."/>
            <person name="Symeonidi A."/>
            <person name="Elias M."/>
            <person name="Eveleigh R.J."/>
            <person name="Herman E.K."/>
            <person name="Klute M.J."/>
            <person name="Nakayama T."/>
            <person name="Obornik M."/>
            <person name="Reyes-Prieto A."/>
            <person name="Armbrust E.V."/>
            <person name="Aves S.J."/>
            <person name="Beiko R.G."/>
            <person name="Coutinho P."/>
            <person name="Dacks J.B."/>
            <person name="Durnford D.G."/>
            <person name="Fast N.M."/>
            <person name="Green B.R."/>
            <person name="Grisdale C.J."/>
            <person name="Hempel F."/>
            <person name="Henrissat B."/>
            <person name="Hoppner M.P."/>
            <person name="Ishida K."/>
            <person name="Kim E."/>
            <person name="Koreny L."/>
            <person name="Kroth P.G."/>
            <person name="Liu Y."/>
            <person name="Malik S.B."/>
            <person name="Maier U.G."/>
            <person name="McRose D."/>
            <person name="Mock T."/>
            <person name="Neilson J.A."/>
            <person name="Onodera N.T."/>
            <person name="Poole A.M."/>
            <person name="Pritham E.J."/>
            <person name="Richards T.A."/>
            <person name="Rocap G."/>
            <person name="Roy S.W."/>
            <person name="Sarai C."/>
            <person name="Schaack S."/>
            <person name="Shirato S."/>
            <person name="Slamovits C.H."/>
            <person name="Spencer D.F."/>
            <person name="Suzuki S."/>
            <person name="Worden A.Z."/>
            <person name="Zauner S."/>
            <person name="Barry K."/>
            <person name="Bell C."/>
            <person name="Bharti A.K."/>
            <person name="Crow J.A."/>
            <person name="Grimwood J."/>
            <person name="Kramer R."/>
            <person name="Lindquist E."/>
            <person name="Lucas S."/>
            <person name="Salamov A."/>
            <person name="McFadden G.I."/>
            <person name="Lane C.E."/>
            <person name="Keeling P.J."/>
            <person name="Gray M.W."/>
            <person name="Grigoriev I.V."/>
            <person name="Archibald J.M."/>
        </authorList>
    </citation>
    <scope>NUCLEOTIDE SEQUENCE</scope>
    <source>
        <strain evidence="3 5">CCMP2712</strain>
    </source>
</reference>
<evidence type="ECO:0000313" key="4">
    <source>
        <dbReference type="EnsemblProtists" id="EKX38103"/>
    </source>
</evidence>
<dbReference type="GeneID" id="17294927"/>
<dbReference type="GO" id="GO:0004672">
    <property type="term" value="F:protein kinase activity"/>
    <property type="evidence" value="ECO:0007669"/>
    <property type="project" value="InterPro"/>
</dbReference>
<dbReference type="Gene3D" id="1.10.510.10">
    <property type="entry name" value="Transferase(Phosphotransferase) domain 1"/>
    <property type="match status" value="1"/>
</dbReference>
<dbReference type="PANTHER" id="PTHR10566">
    <property type="entry name" value="CHAPERONE-ACTIVITY OF BC1 COMPLEX CABC1 -RELATED"/>
    <property type="match status" value="1"/>
</dbReference>
<evidence type="ECO:0000259" key="2">
    <source>
        <dbReference type="PROSITE" id="PS50011"/>
    </source>
</evidence>
<dbReference type="EnsemblProtists" id="EKX38103">
    <property type="protein sequence ID" value="EKX38103"/>
    <property type="gene ID" value="GUITHDRAFT_77443"/>
</dbReference>
<dbReference type="Pfam" id="PF03109">
    <property type="entry name" value="ABC1"/>
    <property type="match status" value="1"/>
</dbReference>
<dbReference type="SUPFAM" id="SSF56112">
    <property type="entry name" value="Protein kinase-like (PK-like)"/>
    <property type="match status" value="1"/>
</dbReference>
<protein>
    <recommendedName>
        <fullName evidence="2">Protein kinase domain-containing protein</fullName>
    </recommendedName>
</protein>
<dbReference type="RefSeq" id="XP_005825083.1">
    <property type="nucleotide sequence ID" value="XM_005825026.1"/>
</dbReference>
<keyword evidence="5" id="KW-1185">Reference proteome</keyword>
<dbReference type="InterPro" id="IPR011009">
    <property type="entry name" value="Kinase-like_dom_sf"/>
</dbReference>
<dbReference type="CDD" id="cd05121">
    <property type="entry name" value="ABC1_ADCK3-like"/>
    <property type="match status" value="1"/>
</dbReference>
<dbReference type="eggNOG" id="KOG1235">
    <property type="taxonomic scope" value="Eukaryota"/>
</dbReference>
<organism evidence="3">
    <name type="scientific">Guillardia theta (strain CCMP2712)</name>
    <name type="common">Cryptophyte</name>
    <dbReference type="NCBI Taxonomy" id="905079"/>
    <lineage>
        <taxon>Eukaryota</taxon>
        <taxon>Cryptophyceae</taxon>
        <taxon>Pyrenomonadales</taxon>
        <taxon>Geminigeraceae</taxon>
        <taxon>Guillardia</taxon>
    </lineage>
</organism>
<proteinExistence type="inferred from homology"/>
<dbReference type="PANTHER" id="PTHR10566:SF121">
    <property type="entry name" value="PROTEIN KINASE DOMAIN-CONTAINING PROTEIN"/>
    <property type="match status" value="1"/>
</dbReference>